<dbReference type="GO" id="GO:0016740">
    <property type="term" value="F:transferase activity"/>
    <property type="evidence" value="ECO:0007669"/>
    <property type="project" value="UniProtKB-KW"/>
</dbReference>
<dbReference type="Gene3D" id="3.30.460.10">
    <property type="entry name" value="Beta Polymerase, domain 2"/>
    <property type="match status" value="1"/>
</dbReference>
<feature type="domain" description="Polymerase beta nucleotidyltransferase" evidence="1">
    <location>
        <begin position="9"/>
        <end position="98"/>
    </location>
</feature>
<dbReference type="EMBL" id="QOUX01000047">
    <property type="protein sequence ID" value="RXI96740.1"/>
    <property type="molecule type" value="Genomic_DNA"/>
</dbReference>
<dbReference type="AlphaFoldDB" id="A0A4Q0VPA3"/>
<evidence type="ECO:0000313" key="2">
    <source>
        <dbReference type="EMBL" id="RXI96740.1"/>
    </source>
</evidence>
<evidence type="ECO:0000259" key="1">
    <source>
        <dbReference type="Pfam" id="PF18765"/>
    </source>
</evidence>
<sequence>MEVGKEIEETIVTILKKTISPSTIYIFGSYVKGNMRSDSDIDIAFLSKKGIDDYERFMLAQEIADKLGRNVDLIDLNKASTVFQAQIVGIGKTIYCINPLKRMNFEMVALKMYAKLNEERKEIIDRIKESGEVYET</sequence>
<dbReference type="PANTHER" id="PTHR43852:SF2">
    <property type="entry name" value="PROTEIN ADENYLYLTRANSFERASE MNTA"/>
    <property type="match status" value="1"/>
</dbReference>
<dbReference type="CDD" id="cd05403">
    <property type="entry name" value="NT_KNTase_like"/>
    <property type="match status" value="1"/>
</dbReference>
<comment type="caution">
    <text evidence="2">The sequence shown here is derived from an EMBL/GenBank/DDBJ whole genome shotgun (WGS) entry which is preliminary data.</text>
</comment>
<dbReference type="SUPFAM" id="SSF81301">
    <property type="entry name" value="Nucleotidyltransferase"/>
    <property type="match status" value="1"/>
</dbReference>
<keyword evidence="3" id="KW-1185">Reference proteome</keyword>
<dbReference type="Proteomes" id="UP000290649">
    <property type="component" value="Unassembled WGS sequence"/>
</dbReference>
<name>A0A4Q0VPA3_9BACI</name>
<proteinExistence type="predicted"/>
<keyword evidence="2" id="KW-0808">Transferase</keyword>
<dbReference type="PANTHER" id="PTHR43852">
    <property type="entry name" value="NUCLEOTIDYLTRANSFERASE"/>
    <property type="match status" value="1"/>
</dbReference>
<reference evidence="2 3" key="1">
    <citation type="journal article" date="2019" name="Int. J. Syst. Evol. Microbiol.">
        <title>Anaerobacillus alkaliphilus sp. nov., a novel alkaliphilic and moderately halophilic bacterium.</title>
        <authorList>
            <person name="Borsodi A.K."/>
            <person name="Aszalos J.M."/>
            <person name="Bihari P."/>
            <person name="Nagy I."/>
            <person name="Schumann P."/>
            <person name="Sproer C."/>
            <person name="Kovacs A.L."/>
            <person name="Boka K."/>
            <person name="Dobosy P."/>
            <person name="Ovari M."/>
            <person name="Szili-Kovacs T."/>
            <person name="Toth E."/>
        </authorList>
    </citation>
    <scope>NUCLEOTIDE SEQUENCE [LARGE SCALE GENOMIC DNA]</scope>
    <source>
        <strain evidence="2 3">B16-10</strain>
    </source>
</reference>
<gene>
    <name evidence="2" type="ORF">DS745_21405</name>
</gene>
<dbReference type="InterPro" id="IPR041633">
    <property type="entry name" value="Polbeta"/>
</dbReference>
<accession>A0A4Q0VPA3</accession>
<dbReference type="Pfam" id="PF18765">
    <property type="entry name" value="Polbeta"/>
    <property type="match status" value="1"/>
</dbReference>
<dbReference type="InterPro" id="IPR043519">
    <property type="entry name" value="NT_sf"/>
</dbReference>
<dbReference type="NCBIfam" id="NF047752">
    <property type="entry name" value="MntA_antitoxin"/>
    <property type="match status" value="1"/>
</dbReference>
<evidence type="ECO:0000313" key="3">
    <source>
        <dbReference type="Proteomes" id="UP000290649"/>
    </source>
</evidence>
<dbReference type="OrthoDB" id="9816197at2"/>
<organism evidence="2 3">
    <name type="scientific">Anaerobacillus alkaliphilus</name>
    <dbReference type="NCBI Taxonomy" id="1548597"/>
    <lineage>
        <taxon>Bacteria</taxon>
        <taxon>Bacillati</taxon>
        <taxon>Bacillota</taxon>
        <taxon>Bacilli</taxon>
        <taxon>Bacillales</taxon>
        <taxon>Bacillaceae</taxon>
        <taxon>Anaerobacillus</taxon>
    </lineage>
</organism>
<dbReference type="InterPro" id="IPR052930">
    <property type="entry name" value="TA_antitoxin_MntA"/>
</dbReference>
<protein>
    <submittedName>
        <fullName evidence="2">Nucleotidyltransferase domain-containing protein</fullName>
    </submittedName>
</protein>